<dbReference type="InterPro" id="IPR008979">
    <property type="entry name" value="Galactose-bd-like_sf"/>
</dbReference>
<feature type="domain" description="Fibronectin type-III" evidence="4">
    <location>
        <begin position="198"/>
        <end position="290"/>
    </location>
</feature>
<keyword evidence="2" id="KW-0119">Carbohydrate metabolism</keyword>
<organism evidence="5 6">
    <name type="scientific">Micromonospora rosaria</name>
    <dbReference type="NCBI Taxonomy" id="47874"/>
    <lineage>
        <taxon>Bacteria</taxon>
        <taxon>Bacillati</taxon>
        <taxon>Actinomycetota</taxon>
        <taxon>Actinomycetes</taxon>
        <taxon>Micromonosporales</taxon>
        <taxon>Micromonosporaceae</taxon>
        <taxon>Micromonospora</taxon>
    </lineage>
</organism>
<dbReference type="Proteomes" id="UP000070620">
    <property type="component" value="Unassembled WGS sequence"/>
</dbReference>
<reference evidence="5 6" key="1">
    <citation type="submission" date="2016-01" db="EMBL/GenBank/DDBJ databases">
        <title>Whole genome sequence and analysis of Micromonospora rosaria DSM 803, which can produce antibacterial substance rosamicin.</title>
        <authorList>
            <person name="Yang H."/>
            <person name="He X."/>
            <person name="Zhu D."/>
        </authorList>
    </citation>
    <scope>NUCLEOTIDE SEQUENCE [LARGE SCALE GENOMIC DNA]</scope>
    <source>
        <strain evidence="5 6">DSM 803</strain>
    </source>
</reference>
<dbReference type="InterPro" id="IPR013783">
    <property type="entry name" value="Ig-like_fold"/>
</dbReference>
<dbReference type="GO" id="GO:0000272">
    <property type="term" value="P:polysaccharide catabolic process"/>
    <property type="evidence" value="ECO:0007669"/>
    <property type="project" value="UniProtKB-KW"/>
</dbReference>
<dbReference type="InterPro" id="IPR036116">
    <property type="entry name" value="FN3_sf"/>
</dbReference>
<dbReference type="CDD" id="cd00063">
    <property type="entry name" value="FN3"/>
    <property type="match status" value="1"/>
</dbReference>
<keyword evidence="1" id="KW-0326">Glycosidase</keyword>
<dbReference type="Gene3D" id="2.60.40.10">
    <property type="entry name" value="Immunoglobulins"/>
    <property type="match status" value="1"/>
</dbReference>
<accession>A0A136PKE3</accession>
<dbReference type="SUPFAM" id="SSF49265">
    <property type="entry name" value="Fibronectin type III"/>
    <property type="match status" value="1"/>
</dbReference>
<evidence type="ECO:0000259" key="4">
    <source>
        <dbReference type="PROSITE" id="PS50853"/>
    </source>
</evidence>
<evidence type="ECO:0000256" key="1">
    <source>
        <dbReference type="ARBA" id="ARBA00023295"/>
    </source>
</evidence>
<keyword evidence="2" id="KW-0624">Polysaccharide degradation</keyword>
<sequence length="555" mass="60970">MRAQFPARLRTRPGQRALTAVTTLTMVAALAAVASGRPAAEPGAPRLVSGPVDITDTPGTITDQYGTTGAEGVEKVVDNSPYRKYFTGHSTGWIQFVADTPATVTGYAVTSANDAPDRNPRSWVFEASTGTGPWTALDTRSDQTFLTGFETKTFSFANTQAYRHYRLRITGNDGSPDLQLAEWRIFGTTTATTPAPGAPTGFQATGVSGDQVLLTWTDTTRWETTYRLERSTGGGAWTPLAVLPTATTRYRDLKLPGGSTYQYRLRAENAAGVTGWVTAGGTTLSATVPNTWTEVWHGDPGDNEVLTKVVTDADLTVWRTTGLAGTDLTWAKDYTKQLWQYLQATYGGLAGQKLHAVFHEDPGLGGTARVLFDAETSHRNMVDFTGDGWTSATEARRDIIAHEIGHVVESSAHDVHGSPAFGIWGDSKWCEIFQYDVYLALGLTAHATRWYDEKTTTVDDFPRAGTRWFRDWFHPIYRDHGGAATLDRFFLLLSTHFHRFDGGYARELNWGEFVHFWSGAAGTDLKPLATAAFGWPAEWQAQYLRAQQDYPGVTY</sequence>
<dbReference type="RefSeq" id="WP_067372037.1">
    <property type="nucleotide sequence ID" value="NZ_JBIUBN010000009.1"/>
</dbReference>
<evidence type="ECO:0000313" key="5">
    <source>
        <dbReference type="EMBL" id="KXK58905.1"/>
    </source>
</evidence>
<protein>
    <recommendedName>
        <fullName evidence="4">Fibronectin type-III domain-containing protein</fullName>
    </recommendedName>
</protein>
<dbReference type="SMART" id="SM00060">
    <property type="entry name" value="FN3"/>
    <property type="match status" value="1"/>
</dbReference>
<dbReference type="Gene3D" id="2.60.120.260">
    <property type="entry name" value="Galactose-binding domain-like"/>
    <property type="match status" value="1"/>
</dbReference>
<feature type="signal peptide" evidence="3">
    <location>
        <begin position="1"/>
        <end position="39"/>
    </location>
</feature>
<keyword evidence="1" id="KW-0378">Hydrolase</keyword>
<dbReference type="GO" id="GO:0016798">
    <property type="term" value="F:hydrolase activity, acting on glycosyl bonds"/>
    <property type="evidence" value="ECO:0007669"/>
    <property type="project" value="UniProtKB-KW"/>
</dbReference>
<dbReference type="InterPro" id="IPR003961">
    <property type="entry name" value="FN3_dom"/>
</dbReference>
<keyword evidence="3" id="KW-0732">Signal</keyword>
<dbReference type="AlphaFoldDB" id="A0A136PKE3"/>
<dbReference type="PROSITE" id="PS50853">
    <property type="entry name" value="FN3"/>
    <property type="match status" value="1"/>
</dbReference>
<proteinExistence type="predicted"/>
<dbReference type="SUPFAM" id="SSF49785">
    <property type="entry name" value="Galactose-binding domain-like"/>
    <property type="match status" value="1"/>
</dbReference>
<gene>
    <name evidence="5" type="ORF">AWW66_27195</name>
</gene>
<dbReference type="EMBL" id="LRQV01000146">
    <property type="protein sequence ID" value="KXK58905.1"/>
    <property type="molecule type" value="Genomic_DNA"/>
</dbReference>
<evidence type="ECO:0000256" key="3">
    <source>
        <dbReference type="SAM" id="SignalP"/>
    </source>
</evidence>
<evidence type="ECO:0000313" key="6">
    <source>
        <dbReference type="Proteomes" id="UP000070620"/>
    </source>
</evidence>
<evidence type="ECO:0000256" key="2">
    <source>
        <dbReference type="ARBA" id="ARBA00023326"/>
    </source>
</evidence>
<dbReference type="OrthoDB" id="9804511at2"/>
<name>A0A136PKE3_9ACTN</name>
<comment type="caution">
    <text evidence="5">The sequence shown here is derived from an EMBL/GenBank/DDBJ whole genome shotgun (WGS) entry which is preliminary data.</text>
</comment>
<feature type="chain" id="PRO_5007478137" description="Fibronectin type-III domain-containing protein" evidence="3">
    <location>
        <begin position="40"/>
        <end position="555"/>
    </location>
</feature>
<keyword evidence="6" id="KW-1185">Reference proteome</keyword>